<reference evidence="1 2" key="1">
    <citation type="submission" date="2019-06" db="EMBL/GenBank/DDBJ databases">
        <title>Whole genome shotgun sequence of Zoogloea ramigera NBRC 15342.</title>
        <authorList>
            <person name="Hosoyama A."/>
            <person name="Uohara A."/>
            <person name="Ohji S."/>
            <person name="Ichikawa N."/>
        </authorList>
    </citation>
    <scope>NUCLEOTIDE SEQUENCE [LARGE SCALE GENOMIC DNA]</scope>
    <source>
        <strain evidence="1 2">NBRC 15342</strain>
    </source>
</reference>
<gene>
    <name evidence="1" type="ORF">ZRA01_21360</name>
</gene>
<evidence type="ECO:0000313" key="1">
    <source>
        <dbReference type="EMBL" id="GEC96063.1"/>
    </source>
</evidence>
<dbReference type="AlphaFoldDB" id="A0A4Y4CXP4"/>
<proteinExistence type="predicted"/>
<dbReference type="EMBL" id="BJNV01000034">
    <property type="protein sequence ID" value="GEC96063.1"/>
    <property type="molecule type" value="Genomic_DNA"/>
</dbReference>
<evidence type="ECO:0000313" key="2">
    <source>
        <dbReference type="Proteomes" id="UP000318422"/>
    </source>
</evidence>
<dbReference type="RefSeq" id="WP_141352016.1">
    <property type="nucleotide sequence ID" value="NZ_BJNV01000034.1"/>
</dbReference>
<name>A0A4Y4CXP4_ZOORA</name>
<accession>A0A4Y4CXP4</accession>
<sequence length="229" mass="24574">MKIALAIIVAALAILLGPVVWQFAHYQPQDVPTSGLPWQIETLPGGEAQVFGLTLGKSTLADARARFGPEMQLAVIAEPDERGNVEGYYEGVTAGFVAGKLIVTADLPPEAIDGMRERAPKTQYMQSTTRRATLAPADEAAALAAPIRGLAFIPSAQLDEAVILERFGQPAERIRVNDHQEHLLYPAKGLDLVFDSKGRELLQYVAPARFDALRAPLQAQAAASKPGTP</sequence>
<dbReference type="Proteomes" id="UP000318422">
    <property type="component" value="Unassembled WGS sequence"/>
</dbReference>
<protein>
    <submittedName>
        <fullName evidence="1">Uncharacterized protein</fullName>
    </submittedName>
</protein>
<organism evidence="1 2">
    <name type="scientific">Zoogloea ramigera</name>
    <dbReference type="NCBI Taxonomy" id="350"/>
    <lineage>
        <taxon>Bacteria</taxon>
        <taxon>Pseudomonadati</taxon>
        <taxon>Pseudomonadota</taxon>
        <taxon>Betaproteobacteria</taxon>
        <taxon>Rhodocyclales</taxon>
        <taxon>Zoogloeaceae</taxon>
        <taxon>Zoogloea</taxon>
    </lineage>
</organism>
<keyword evidence="2" id="KW-1185">Reference proteome</keyword>
<comment type="caution">
    <text evidence="1">The sequence shown here is derived from an EMBL/GenBank/DDBJ whole genome shotgun (WGS) entry which is preliminary data.</text>
</comment>
<dbReference type="OrthoDB" id="7057085at2"/>